<proteinExistence type="inferred from homology"/>
<dbReference type="GO" id="GO:0015689">
    <property type="term" value="P:molybdate ion transport"/>
    <property type="evidence" value="ECO:0007669"/>
    <property type="project" value="InterPro"/>
</dbReference>
<organism evidence="6 7">
    <name type="scientific">Halothiobacillus diazotrophicus</name>
    <dbReference type="NCBI Taxonomy" id="1860122"/>
    <lineage>
        <taxon>Bacteria</taxon>
        <taxon>Pseudomonadati</taxon>
        <taxon>Pseudomonadota</taxon>
        <taxon>Gammaproteobacteria</taxon>
        <taxon>Chromatiales</taxon>
        <taxon>Halothiobacillaceae</taxon>
        <taxon>Halothiobacillus</taxon>
    </lineage>
</organism>
<keyword evidence="2 4" id="KW-0479">Metal-binding</keyword>
<evidence type="ECO:0000256" key="3">
    <source>
        <dbReference type="ARBA" id="ARBA00022729"/>
    </source>
</evidence>
<dbReference type="EMBL" id="CP016027">
    <property type="protein sequence ID" value="ANJ67225.1"/>
    <property type="molecule type" value="Genomic_DNA"/>
</dbReference>
<dbReference type="NCBIfam" id="TIGR01256">
    <property type="entry name" value="modA"/>
    <property type="match status" value="1"/>
</dbReference>
<name>A0A191ZH83_9GAMM</name>
<dbReference type="InterPro" id="IPR005950">
    <property type="entry name" value="ModA"/>
</dbReference>
<feature type="binding site" evidence="4">
    <location>
        <position position="169"/>
    </location>
    <ligand>
        <name>molybdate</name>
        <dbReference type="ChEBI" id="CHEBI:36264"/>
    </ligand>
</feature>
<keyword evidence="4" id="KW-0500">Molybdenum</keyword>
<dbReference type="Proteomes" id="UP000078596">
    <property type="component" value="Chromosome"/>
</dbReference>
<dbReference type="GO" id="GO:0030973">
    <property type="term" value="F:molybdate ion binding"/>
    <property type="evidence" value="ECO:0007669"/>
    <property type="project" value="InterPro"/>
</dbReference>
<accession>A0A191ZH83</accession>
<evidence type="ECO:0000256" key="2">
    <source>
        <dbReference type="ARBA" id="ARBA00022723"/>
    </source>
</evidence>
<dbReference type="SUPFAM" id="SSF53850">
    <property type="entry name" value="Periplasmic binding protein-like II"/>
    <property type="match status" value="1"/>
</dbReference>
<feature type="signal peptide" evidence="5">
    <location>
        <begin position="1"/>
        <end position="21"/>
    </location>
</feature>
<dbReference type="KEGG" id="haz:A9404_07360"/>
<dbReference type="PIRSF" id="PIRSF004846">
    <property type="entry name" value="ModA"/>
    <property type="match status" value="1"/>
</dbReference>
<protein>
    <submittedName>
        <fullName evidence="6">Molybdate ABC transporter substrate-binding protein</fullName>
    </submittedName>
</protein>
<comment type="similarity">
    <text evidence="1">Belongs to the bacterial solute-binding protein ModA family.</text>
</comment>
<gene>
    <name evidence="6" type="ORF">A9404_07360</name>
</gene>
<reference evidence="6 7" key="1">
    <citation type="submission" date="2016-06" db="EMBL/GenBank/DDBJ databases">
        <title>Insight into the functional genes involving in sulfur oxidation in Pearl River water.</title>
        <authorList>
            <person name="Luo J."/>
            <person name="Tan X."/>
            <person name="Lin W."/>
        </authorList>
    </citation>
    <scope>NUCLEOTIDE SEQUENCE [LARGE SCALE GENOMIC DNA]</scope>
    <source>
        <strain evidence="6 7">LS2</strain>
    </source>
</reference>
<dbReference type="AlphaFoldDB" id="A0A191ZH83"/>
<evidence type="ECO:0000256" key="4">
    <source>
        <dbReference type="PIRSR" id="PIRSR004846-1"/>
    </source>
</evidence>
<feature type="chain" id="PRO_5008250404" evidence="5">
    <location>
        <begin position="22"/>
        <end position="261"/>
    </location>
</feature>
<dbReference type="PANTHER" id="PTHR30632:SF14">
    <property type="entry name" value="TUNGSTATE_MOLYBDATE_CHROMATE-BINDING PROTEIN MODA"/>
    <property type="match status" value="1"/>
</dbReference>
<feature type="binding site" evidence="4">
    <location>
        <position position="61"/>
    </location>
    <ligand>
        <name>molybdate</name>
        <dbReference type="ChEBI" id="CHEBI:36264"/>
    </ligand>
</feature>
<keyword evidence="7" id="KW-1185">Reference proteome</keyword>
<evidence type="ECO:0000256" key="5">
    <source>
        <dbReference type="SAM" id="SignalP"/>
    </source>
</evidence>
<dbReference type="CDD" id="cd13539">
    <property type="entry name" value="PBP2_AvModA"/>
    <property type="match status" value="1"/>
</dbReference>
<sequence length="261" mass="27500">MNKSFATVLCTIFLFTASLSAARADTITVAVAANFTKAAEEIGAAWHKETGNTVRFSFGPTGGLFAQINNGAPFDAFLAADTRRPALLVKVGKATDDFVYAQGTIALYSRTLPVAADHDRVLKSGDFAHLAIANPKSAPYGAAAVAVMQKLGVYPTLKQQGKIVDGESIAATFQFVMTGNAQLGFVALSQLADPASPAKGIGQYWVPPQSDYPPIEQAAVLIKDSPHADAARNFLTFLRSPAATKIIQHYGYALPTPGKPG</sequence>
<dbReference type="STRING" id="1860122.A9404_07360"/>
<keyword evidence="3 5" id="KW-0732">Signal</keyword>
<dbReference type="Gene3D" id="3.40.190.10">
    <property type="entry name" value="Periplasmic binding protein-like II"/>
    <property type="match status" value="2"/>
</dbReference>
<evidence type="ECO:0000256" key="1">
    <source>
        <dbReference type="ARBA" id="ARBA00009175"/>
    </source>
</evidence>
<dbReference type="RefSeq" id="WP_066099672.1">
    <property type="nucleotide sequence ID" value="NZ_CP016027.1"/>
</dbReference>
<evidence type="ECO:0000313" key="6">
    <source>
        <dbReference type="EMBL" id="ANJ67225.1"/>
    </source>
</evidence>
<evidence type="ECO:0000313" key="7">
    <source>
        <dbReference type="Proteomes" id="UP000078596"/>
    </source>
</evidence>
<dbReference type="PANTHER" id="PTHR30632">
    <property type="entry name" value="MOLYBDATE-BINDING PERIPLASMIC PROTEIN"/>
    <property type="match status" value="1"/>
</dbReference>
<dbReference type="GO" id="GO:0046872">
    <property type="term" value="F:metal ion binding"/>
    <property type="evidence" value="ECO:0007669"/>
    <property type="project" value="UniProtKB-KW"/>
</dbReference>
<dbReference type="InterPro" id="IPR050682">
    <property type="entry name" value="ModA/WtpA"/>
</dbReference>
<dbReference type="OrthoDB" id="9785015at2"/>
<dbReference type="InterPro" id="IPR044084">
    <property type="entry name" value="AvModA-like_subst-bd"/>
</dbReference>
<dbReference type="Pfam" id="PF13531">
    <property type="entry name" value="SBP_bac_11"/>
    <property type="match status" value="1"/>
</dbReference>